<organism evidence="4 5">
    <name type="scientific">Amycolatopsis rhabdoformis</name>
    <dbReference type="NCBI Taxonomy" id="1448059"/>
    <lineage>
        <taxon>Bacteria</taxon>
        <taxon>Bacillati</taxon>
        <taxon>Actinomycetota</taxon>
        <taxon>Actinomycetes</taxon>
        <taxon>Pseudonocardiales</taxon>
        <taxon>Pseudonocardiaceae</taxon>
        <taxon>Amycolatopsis</taxon>
    </lineage>
</organism>
<name>A0ABZ1HW38_9PSEU</name>
<dbReference type="PANTHER" id="PTHR48106">
    <property type="entry name" value="QUINONE OXIDOREDUCTASE PIG3-RELATED"/>
    <property type="match status" value="1"/>
</dbReference>
<accession>A0ABZ1HW38</accession>
<dbReference type="Gene3D" id="3.90.180.10">
    <property type="entry name" value="Medium-chain alcohol dehydrogenases, catalytic domain"/>
    <property type="match status" value="1"/>
</dbReference>
<evidence type="ECO:0000256" key="1">
    <source>
        <dbReference type="ARBA" id="ARBA00022857"/>
    </source>
</evidence>
<gene>
    <name evidence="4" type="ORF">VSH64_26650</name>
</gene>
<proteinExistence type="predicted"/>
<dbReference type="GO" id="GO:0016491">
    <property type="term" value="F:oxidoreductase activity"/>
    <property type="evidence" value="ECO:0007669"/>
    <property type="project" value="UniProtKB-KW"/>
</dbReference>
<dbReference type="EC" id="1.-.-.-" evidence="4"/>
<dbReference type="InterPro" id="IPR013149">
    <property type="entry name" value="ADH-like_C"/>
</dbReference>
<dbReference type="SMART" id="SM00829">
    <property type="entry name" value="PKS_ER"/>
    <property type="match status" value="1"/>
</dbReference>
<reference evidence="4 5" key="1">
    <citation type="journal article" date="2015" name="Int. J. Syst. Evol. Microbiol.">
        <title>Amycolatopsis rhabdoformis sp. nov., an actinomycete isolated from a tropical forest soil.</title>
        <authorList>
            <person name="Souza W.R."/>
            <person name="Silva R.E."/>
            <person name="Goodfellow M."/>
            <person name="Busarakam K."/>
            <person name="Figueiro F.S."/>
            <person name="Ferreira D."/>
            <person name="Rodrigues-Filho E."/>
            <person name="Moraes L.A.B."/>
            <person name="Zucchi T.D."/>
        </authorList>
    </citation>
    <scope>NUCLEOTIDE SEQUENCE [LARGE SCALE GENOMIC DNA]</scope>
    <source>
        <strain evidence="4 5">NCIMB 14900</strain>
    </source>
</reference>
<dbReference type="InterPro" id="IPR036291">
    <property type="entry name" value="NAD(P)-bd_dom_sf"/>
</dbReference>
<keyword evidence="1" id="KW-0521">NADP</keyword>
<dbReference type="Pfam" id="PF08240">
    <property type="entry name" value="ADH_N"/>
    <property type="match status" value="1"/>
</dbReference>
<dbReference type="InterPro" id="IPR011032">
    <property type="entry name" value="GroES-like_sf"/>
</dbReference>
<evidence type="ECO:0000259" key="3">
    <source>
        <dbReference type="SMART" id="SM00829"/>
    </source>
</evidence>
<keyword evidence="5" id="KW-1185">Reference proteome</keyword>
<dbReference type="EMBL" id="CP142149">
    <property type="protein sequence ID" value="WSE26459.1"/>
    <property type="molecule type" value="Genomic_DNA"/>
</dbReference>
<dbReference type="SUPFAM" id="SSF50129">
    <property type="entry name" value="GroES-like"/>
    <property type="match status" value="1"/>
</dbReference>
<dbReference type="CDD" id="cd05289">
    <property type="entry name" value="MDR_like_2"/>
    <property type="match status" value="1"/>
</dbReference>
<dbReference type="Gene3D" id="3.40.50.720">
    <property type="entry name" value="NAD(P)-binding Rossmann-like Domain"/>
    <property type="match status" value="1"/>
</dbReference>
<dbReference type="InterPro" id="IPR013154">
    <property type="entry name" value="ADH-like_N"/>
</dbReference>
<evidence type="ECO:0000256" key="2">
    <source>
        <dbReference type="ARBA" id="ARBA00023002"/>
    </source>
</evidence>
<dbReference type="RefSeq" id="WP_326565430.1">
    <property type="nucleotide sequence ID" value="NZ_CP142149.1"/>
</dbReference>
<dbReference type="Pfam" id="PF00107">
    <property type="entry name" value="ADH_zinc_N"/>
    <property type="match status" value="1"/>
</dbReference>
<feature type="domain" description="Enoyl reductase (ER)" evidence="3">
    <location>
        <begin position="10"/>
        <end position="301"/>
    </location>
</feature>
<keyword evidence="2 4" id="KW-0560">Oxidoreductase</keyword>
<sequence>MKAVVYQRFGGPEVLEVMELPDPRVNVDGVLVRVKAAALNPADLGVQADESSFETYFPAVPGWDVAGVVERAGPGAAEFSPGDEVIGYVRGPVAHRNGAYAEKVSADVRTLARKPSGMSWAAAAGLPLGGLTALQALRALALSPGETLLVHGAAGGVGSLAVQLAVSRGIRVIGTAGSPGNLAYVRSLGASAVRYGPGVVSRVLDVVPGVDAVLDGAGLGAVASTSDLVRPGVRVASIAEFSFPGVIPVFARLASGDLATLAELASSGVLSVRVARTFPLASAAEAQLLLASGRAEGKVVLIP</sequence>
<dbReference type="InterPro" id="IPR020843">
    <property type="entry name" value="ER"/>
</dbReference>
<dbReference type="SUPFAM" id="SSF51735">
    <property type="entry name" value="NAD(P)-binding Rossmann-fold domains"/>
    <property type="match status" value="1"/>
</dbReference>
<protein>
    <submittedName>
        <fullName evidence="4">NADP-dependent oxidoreductase</fullName>
        <ecNumber evidence="4">1.-.-.-</ecNumber>
    </submittedName>
</protein>
<dbReference type="Proteomes" id="UP001330812">
    <property type="component" value="Chromosome"/>
</dbReference>
<evidence type="ECO:0000313" key="5">
    <source>
        <dbReference type="Proteomes" id="UP001330812"/>
    </source>
</evidence>
<evidence type="ECO:0000313" key="4">
    <source>
        <dbReference type="EMBL" id="WSE26459.1"/>
    </source>
</evidence>